<dbReference type="AlphaFoldDB" id="A0A5E6MZ88"/>
<dbReference type="InterPro" id="IPR022053">
    <property type="entry name" value="DUF3613"/>
</dbReference>
<evidence type="ECO:0000313" key="1">
    <source>
        <dbReference type="EMBL" id="VVM16634.1"/>
    </source>
</evidence>
<gene>
    <name evidence="1" type="ORF">PS683_04974</name>
</gene>
<dbReference type="Pfam" id="PF12266">
    <property type="entry name" value="DUF3613"/>
    <property type="match status" value="1"/>
</dbReference>
<sequence length="89" mass="9631" precursor="true">MKAHYLVGLALLPLSALAIEPGPSSPQQAETENWLAVQVDGRVASPTPQRTTPAEREQALQRWLDTHKHPIPEFFESQSGGSSNGGKSQ</sequence>
<reference evidence="1" key="1">
    <citation type="submission" date="2019-09" db="EMBL/GenBank/DDBJ databases">
        <authorList>
            <person name="Chandra G."/>
            <person name="Truman W A."/>
        </authorList>
    </citation>
    <scope>NUCLEOTIDE SEQUENCE</scope>
    <source>
        <strain evidence="1">PS683</strain>
    </source>
</reference>
<dbReference type="RefSeq" id="WP_034103208.1">
    <property type="nucleotide sequence ID" value="NZ_PDJB01000001.1"/>
</dbReference>
<proteinExistence type="predicted"/>
<accession>A0A5E6MZ88</accession>
<protein>
    <recommendedName>
        <fullName evidence="2">DUF3613 domain-containing protein</fullName>
    </recommendedName>
</protein>
<evidence type="ECO:0008006" key="2">
    <source>
        <dbReference type="Google" id="ProtNLM"/>
    </source>
</evidence>
<name>A0A5E6MZ88_PSEFL</name>
<dbReference type="EMBL" id="LR700652">
    <property type="protein sequence ID" value="VVM16634.1"/>
    <property type="molecule type" value="Genomic_DNA"/>
</dbReference>
<organism evidence="1">
    <name type="scientific">Pseudomonas fluorescens</name>
    <dbReference type="NCBI Taxonomy" id="294"/>
    <lineage>
        <taxon>Bacteria</taxon>
        <taxon>Pseudomonadati</taxon>
        <taxon>Pseudomonadota</taxon>
        <taxon>Gammaproteobacteria</taxon>
        <taxon>Pseudomonadales</taxon>
        <taxon>Pseudomonadaceae</taxon>
        <taxon>Pseudomonas</taxon>
    </lineage>
</organism>